<proteinExistence type="predicted"/>
<gene>
    <name evidence="1" type="ORF">QFC20_005673</name>
</gene>
<organism evidence="1 2">
    <name type="scientific">Naganishia adeliensis</name>
    <dbReference type="NCBI Taxonomy" id="92952"/>
    <lineage>
        <taxon>Eukaryota</taxon>
        <taxon>Fungi</taxon>
        <taxon>Dikarya</taxon>
        <taxon>Basidiomycota</taxon>
        <taxon>Agaricomycotina</taxon>
        <taxon>Tremellomycetes</taxon>
        <taxon>Filobasidiales</taxon>
        <taxon>Filobasidiaceae</taxon>
        <taxon>Naganishia</taxon>
    </lineage>
</organism>
<reference evidence="1" key="1">
    <citation type="submission" date="2023-04" db="EMBL/GenBank/DDBJ databases">
        <title>Draft Genome sequencing of Naganishia species isolated from polar environments using Oxford Nanopore Technology.</title>
        <authorList>
            <person name="Leo P."/>
            <person name="Venkateswaran K."/>
        </authorList>
    </citation>
    <scope>NUCLEOTIDE SEQUENCE</scope>
    <source>
        <strain evidence="1">MNA-CCFEE 5262</strain>
    </source>
</reference>
<dbReference type="EMBL" id="JASBWS010000082">
    <property type="protein sequence ID" value="KAJ9099607.1"/>
    <property type="molecule type" value="Genomic_DNA"/>
</dbReference>
<evidence type="ECO:0000313" key="2">
    <source>
        <dbReference type="Proteomes" id="UP001230649"/>
    </source>
</evidence>
<accession>A0ACC2VJY7</accession>
<comment type="caution">
    <text evidence="1">The sequence shown here is derived from an EMBL/GenBank/DDBJ whole genome shotgun (WGS) entry which is preliminary data.</text>
</comment>
<sequence>MSDLDEDILDLAEPSAASDTSRPKNRKRKGGNAASSAKNRTTKKRKVELSKETIDDDDEETEDEITQRDPSRLSPPGGEHDRNGDEQSEAEEDDDESDANTMDLESEDGYEAPAPGTHIKEERTASTASATTKRPVIPKRESSTAKKATAAATKKAAAAKEKAAGKAVGRAVRKVGGGASAKTVAKAKSKVAANPNVPYPLEGKYKDEDDREQYVFTRAPLPNAHELLLHSLLNLPEIEREQILADRAEERQKHLDSLALGELYKATRGDEAEDDADQHDAPTPAEAAPADEDDESEAMDLVDSDEDAEGEEDKEALDLGQRRVTKPEPKNRAMAALNEKRKQRADRAERRQRGSVSPRERGDRVKDMFSDEDSDGTYGRKPSNGKKSSRREGYDEFSDDEDFSRSKRDSRERRGDSAKAKDRRGGETRSSRREPIKAAELNMARLSRGDLAEYKHRNFFETMLKGSYVKCPAGRDEKGQTKYRCYMVLGLTPEGSTYDIEYRGKYLPENRKLSVQYGRAKQAIRMSDVSNQPFNDMEVYRWWSTMNADDQDLPSMEDLSQKVQTLRQQRDALLTDEEIKARISALQHLSRPSQSQLALERSRLESEKSLAARRGDLEAVEELEEKLRELTHSITAVRRKSQDDKGEDELARKLAIVNEKNRKAALANSRRAHQAELHKRQQIDDGAAYDPSARVKMRLKQHDAAMPKSLAVQQSEAASAQTVVTDLTAENKAAAESAAKAAVLSTKSGALAVDLDLGDF</sequence>
<evidence type="ECO:0000313" key="1">
    <source>
        <dbReference type="EMBL" id="KAJ9099607.1"/>
    </source>
</evidence>
<name>A0ACC2VJY7_9TREE</name>
<keyword evidence="2" id="KW-1185">Reference proteome</keyword>
<protein>
    <submittedName>
        <fullName evidence="1">Uncharacterized protein</fullName>
    </submittedName>
</protein>
<dbReference type="Proteomes" id="UP001230649">
    <property type="component" value="Unassembled WGS sequence"/>
</dbReference>